<dbReference type="OMA" id="FEQRNGE"/>
<dbReference type="InterPro" id="IPR012348">
    <property type="entry name" value="RNR-like"/>
</dbReference>
<feature type="non-terminal residue" evidence="1">
    <location>
        <position position="50"/>
    </location>
</feature>
<dbReference type="PANTHER" id="PTHR23409">
    <property type="entry name" value="RIBONUCLEOSIDE-DIPHOSPHATE REDUCTASE SMALL CHAIN"/>
    <property type="match status" value="1"/>
</dbReference>
<dbReference type="InterPro" id="IPR009078">
    <property type="entry name" value="Ferritin-like_SF"/>
</dbReference>
<evidence type="ECO:0000313" key="2">
    <source>
        <dbReference type="Proteomes" id="UP000217790"/>
    </source>
</evidence>
<accession>A0A2H3CWK1</accession>
<evidence type="ECO:0000313" key="1">
    <source>
        <dbReference type="EMBL" id="PBK86200.1"/>
    </source>
</evidence>
<dbReference type="GO" id="GO:0016491">
    <property type="term" value="F:oxidoreductase activity"/>
    <property type="evidence" value="ECO:0007669"/>
    <property type="project" value="InterPro"/>
</dbReference>
<dbReference type="InterPro" id="IPR000358">
    <property type="entry name" value="RNR_small_fam"/>
</dbReference>
<dbReference type="Proteomes" id="UP000217790">
    <property type="component" value="Unassembled WGS sequence"/>
</dbReference>
<reference evidence="2" key="1">
    <citation type="journal article" date="2017" name="Nat. Ecol. Evol.">
        <title>Genome expansion and lineage-specific genetic innovations in the forest pathogenic fungi Armillaria.</title>
        <authorList>
            <person name="Sipos G."/>
            <person name="Prasanna A.N."/>
            <person name="Walter M.C."/>
            <person name="O'Connor E."/>
            <person name="Balint B."/>
            <person name="Krizsan K."/>
            <person name="Kiss B."/>
            <person name="Hess J."/>
            <person name="Varga T."/>
            <person name="Slot J."/>
            <person name="Riley R."/>
            <person name="Boka B."/>
            <person name="Rigling D."/>
            <person name="Barry K."/>
            <person name="Lee J."/>
            <person name="Mihaltcheva S."/>
            <person name="LaButti K."/>
            <person name="Lipzen A."/>
            <person name="Waldron R."/>
            <person name="Moloney N.M."/>
            <person name="Sperisen C."/>
            <person name="Kredics L."/>
            <person name="Vagvoelgyi C."/>
            <person name="Patrignani A."/>
            <person name="Fitzpatrick D."/>
            <person name="Nagy I."/>
            <person name="Doyle S."/>
            <person name="Anderson J.B."/>
            <person name="Grigoriev I.V."/>
            <person name="Gueldener U."/>
            <person name="Muensterkoetter M."/>
            <person name="Nagy L.G."/>
        </authorList>
    </citation>
    <scope>NUCLEOTIDE SEQUENCE [LARGE SCALE GENOMIC DNA]</scope>
    <source>
        <strain evidence="2">Ar21-2</strain>
    </source>
</reference>
<dbReference type="EMBL" id="KZ293685">
    <property type="protein sequence ID" value="PBK86200.1"/>
    <property type="molecule type" value="Genomic_DNA"/>
</dbReference>
<name>A0A2H3CWK1_ARMGA</name>
<dbReference type="SUPFAM" id="SSF47240">
    <property type="entry name" value="Ferritin-like"/>
    <property type="match status" value="1"/>
</dbReference>
<gene>
    <name evidence="1" type="ORF">ARMGADRAFT_857212</name>
</gene>
<dbReference type="AlphaFoldDB" id="A0A2H3CWK1"/>
<protein>
    <submittedName>
        <fullName evidence="1">Uncharacterized protein</fullName>
    </submittedName>
</protein>
<proteinExistence type="predicted"/>
<dbReference type="GO" id="GO:0009263">
    <property type="term" value="P:deoxyribonucleotide biosynthetic process"/>
    <property type="evidence" value="ECO:0007669"/>
    <property type="project" value="InterPro"/>
</dbReference>
<dbReference type="STRING" id="47427.A0A2H3CWK1"/>
<organism evidence="1 2">
    <name type="scientific">Armillaria gallica</name>
    <name type="common">Bulbous honey fungus</name>
    <name type="synonym">Armillaria bulbosa</name>
    <dbReference type="NCBI Taxonomy" id="47427"/>
    <lineage>
        <taxon>Eukaryota</taxon>
        <taxon>Fungi</taxon>
        <taxon>Dikarya</taxon>
        <taxon>Basidiomycota</taxon>
        <taxon>Agaricomycotina</taxon>
        <taxon>Agaricomycetes</taxon>
        <taxon>Agaricomycetidae</taxon>
        <taxon>Agaricales</taxon>
        <taxon>Marasmiineae</taxon>
        <taxon>Physalacriaceae</taxon>
        <taxon>Armillaria</taxon>
    </lineage>
</organism>
<keyword evidence="2" id="KW-1185">Reference proteome</keyword>
<dbReference type="PANTHER" id="PTHR23409:SF18">
    <property type="entry name" value="RIBONUCLEOSIDE-DIPHOSPHATE REDUCTASE SUBUNIT M2"/>
    <property type="match status" value="1"/>
</dbReference>
<dbReference type="Gene3D" id="1.10.620.20">
    <property type="entry name" value="Ribonucleotide Reductase, subunit A"/>
    <property type="match status" value="1"/>
</dbReference>
<dbReference type="OrthoDB" id="10248373at2759"/>
<sequence length="50" mass="5905">MHQYIEFVTDRLLVALGSSKVYFISNPFPFMVMISLHGETNFFEQRNGEY</sequence>
<dbReference type="InParanoid" id="A0A2H3CWK1"/>